<proteinExistence type="predicted"/>
<dbReference type="RefSeq" id="WP_144248900.1">
    <property type="nucleotide sequence ID" value="NZ_VLPK01000002.1"/>
</dbReference>
<evidence type="ECO:0000313" key="2">
    <source>
        <dbReference type="Proteomes" id="UP000318733"/>
    </source>
</evidence>
<dbReference type="OrthoDB" id="799046at2"/>
<gene>
    <name evidence="1" type="ORF">FO440_14070</name>
</gene>
<evidence type="ECO:0000313" key="1">
    <source>
        <dbReference type="EMBL" id="TSJ40862.1"/>
    </source>
</evidence>
<keyword evidence="2" id="KW-1185">Reference proteome</keyword>
<comment type="caution">
    <text evidence="1">The sequence shown here is derived from an EMBL/GenBank/DDBJ whole genome shotgun (WGS) entry which is preliminary data.</text>
</comment>
<dbReference type="Proteomes" id="UP000318733">
    <property type="component" value="Unassembled WGS sequence"/>
</dbReference>
<sequence length="115" mass="13332">MSTTIEAYKIQFVRRFVINDYEEEMISISDVFSRFFDDFTDTEDVNRYLLSTVNDVLNGVVSEKLMKSNTMVTAKITNKATMFFQGLSTDLPDFSLPTTDLKEIVEAWLNYLENN</sequence>
<dbReference type="AlphaFoldDB" id="A0A556MLZ5"/>
<name>A0A556MLZ5_9SPHI</name>
<dbReference type="EMBL" id="VLPK01000002">
    <property type="protein sequence ID" value="TSJ40862.1"/>
    <property type="molecule type" value="Genomic_DNA"/>
</dbReference>
<accession>A0A556MLZ5</accession>
<organism evidence="1 2">
    <name type="scientific">Mucilaginibacter corticis</name>
    <dbReference type="NCBI Taxonomy" id="2597670"/>
    <lineage>
        <taxon>Bacteria</taxon>
        <taxon>Pseudomonadati</taxon>
        <taxon>Bacteroidota</taxon>
        <taxon>Sphingobacteriia</taxon>
        <taxon>Sphingobacteriales</taxon>
        <taxon>Sphingobacteriaceae</taxon>
        <taxon>Mucilaginibacter</taxon>
    </lineage>
</organism>
<reference evidence="1 2" key="1">
    <citation type="submission" date="2019-07" db="EMBL/GenBank/DDBJ databases">
        <authorList>
            <person name="Huq M.A."/>
        </authorList>
    </citation>
    <scope>NUCLEOTIDE SEQUENCE [LARGE SCALE GENOMIC DNA]</scope>
    <source>
        <strain evidence="1 2">MAH-19</strain>
    </source>
</reference>
<protein>
    <submittedName>
        <fullName evidence="1">Uncharacterized protein</fullName>
    </submittedName>
</protein>